<dbReference type="Proteomes" id="UP000059680">
    <property type="component" value="Chromosome 11"/>
</dbReference>
<dbReference type="Gramene" id="Os11t0657050-00">
    <property type="protein sequence ID" value="Os11t0657050-00"/>
    <property type="gene ID" value="Os11g0657050"/>
</dbReference>
<dbReference type="EMBL" id="AP014967">
    <property type="protein sequence ID" value="BAT15111.1"/>
    <property type="molecule type" value="Genomic_DNA"/>
</dbReference>
<keyword evidence="1" id="KW-0812">Transmembrane</keyword>
<dbReference type="AlphaFoldDB" id="A0A0P0Y575"/>
<evidence type="ECO:0000256" key="1">
    <source>
        <dbReference type="SAM" id="Phobius"/>
    </source>
</evidence>
<organism evidence="2 3">
    <name type="scientific">Oryza sativa subsp. japonica</name>
    <name type="common">Rice</name>
    <dbReference type="NCBI Taxonomy" id="39947"/>
    <lineage>
        <taxon>Eukaryota</taxon>
        <taxon>Viridiplantae</taxon>
        <taxon>Streptophyta</taxon>
        <taxon>Embryophyta</taxon>
        <taxon>Tracheophyta</taxon>
        <taxon>Spermatophyta</taxon>
        <taxon>Magnoliopsida</taxon>
        <taxon>Liliopsida</taxon>
        <taxon>Poales</taxon>
        <taxon>Poaceae</taxon>
        <taxon>BOP clade</taxon>
        <taxon>Oryzoideae</taxon>
        <taxon>Oryzeae</taxon>
        <taxon>Oryzinae</taxon>
        <taxon>Oryza</taxon>
        <taxon>Oryza sativa</taxon>
    </lineage>
</organism>
<name>A0A0P0Y575_ORYSJ</name>
<keyword evidence="1" id="KW-0472">Membrane</keyword>
<protein>
    <submittedName>
        <fullName evidence="2">Os11g0657050 protein</fullName>
    </submittedName>
</protein>
<feature type="transmembrane region" description="Helical" evidence="1">
    <location>
        <begin position="65"/>
        <end position="92"/>
    </location>
</feature>
<reference evidence="2 3" key="3">
    <citation type="journal article" date="2013" name="Rice">
        <title>Improvement of the Oryza sativa Nipponbare reference genome using next generation sequence and optical map data.</title>
        <authorList>
            <person name="Kawahara Y."/>
            <person name="de la Bastide M."/>
            <person name="Hamilton J.P."/>
            <person name="Kanamori H."/>
            <person name="McCombie W.R."/>
            <person name="Ouyang S."/>
            <person name="Schwartz D.C."/>
            <person name="Tanaka T."/>
            <person name="Wu J."/>
            <person name="Zhou S."/>
            <person name="Childs K.L."/>
            <person name="Davidson R.M."/>
            <person name="Lin H."/>
            <person name="Quesada-Ocampo L."/>
            <person name="Vaillancourt B."/>
            <person name="Sakai H."/>
            <person name="Lee S.S."/>
            <person name="Kim J."/>
            <person name="Numa H."/>
            <person name="Itoh T."/>
            <person name="Buell C.R."/>
            <person name="Matsumoto T."/>
        </authorList>
    </citation>
    <scope>NUCLEOTIDE SEQUENCE [LARGE SCALE GENOMIC DNA]</scope>
    <source>
        <strain evidence="3">cv. Nipponbare</strain>
    </source>
</reference>
<sequence length="96" mass="10527">MTAFKNATSRSRRTLSAWTVFERLFDSSCASSNPVTFSFSVSTSLSFSDNLFSSSSLLSMTKERFFSASSLLAIAAESCSSNAMFLLIRFAILVSY</sequence>
<dbReference type="InParanoid" id="A0A0P0Y575"/>
<keyword evidence="3" id="KW-1185">Reference proteome</keyword>
<keyword evidence="1" id="KW-1133">Transmembrane helix</keyword>
<dbReference type="PaxDb" id="39947-A0A0P0Y575"/>
<proteinExistence type="predicted"/>
<evidence type="ECO:0000313" key="2">
    <source>
        <dbReference type="EMBL" id="BAT15111.1"/>
    </source>
</evidence>
<reference evidence="2 3" key="2">
    <citation type="journal article" date="2013" name="Plant Cell Physiol.">
        <title>Rice Annotation Project Database (RAP-DB): an integrative and interactive database for rice genomics.</title>
        <authorList>
            <person name="Sakai H."/>
            <person name="Lee S.S."/>
            <person name="Tanaka T."/>
            <person name="Numa H."/>
            <person name="Kim J."/>
            <person name="Kawahara Y."/>
            <person name="Wakimoto H."/>
            <person name="Yang C.C."/>
            <person name="Iwamoto M."/>
            <person name="Abe T."/>
            <person name="Yamada Y."/>
            <person name="Muto A."/>
            <person name="Inokuchi H."/>
            <person name="Ikemura T."/>
            <person name="Matsumoto T."/>
            <person name="Sasaki T."/>
            <person name="Itoh T."/>
        </authorList>
    </citation>
    <scope>NUCLEOTIDE SEQUENCE [LARGE SCALE GENOMIC DNA]</scope>
    <source>
        <strain evidence="3">cv. Nipponbare</strain>
    </source>
</reference>
<evidence type="ECO:0000313" key="3">
    <source>
        <dbReference type="Proteomes" id="UP000059680"/>
    </source>
</evidence>
<gene>
    <name evidence="2" type="ordered locus">Os11g0657050</name>
    <name evidence="2" type="ORF">OSNPB_110657050</name>
</gene>
<accession>A0A0P0Y575</accession>
<reference evidence="3" key="1">
    <citation type="journal article" date="2005" name="Nature">
        <title>The map-based sequence of the rice genome.</title>
        <authorList>
            <consortium name="International rice genome sequencing project (IRGSP)"/>
            <person name="Matsumoto T."/>
            <person name="Wu J."/>
            <person name="Kanamori H."/>
            <person name="Katayose Y."/>
            <person name="Fujisawa M."/>
            <person name="Namiki N."/>
            <person name="Mizuno H."/>
            <person name="Yamamoto K."/>
            <person name="Antonio B.A."/>
            <person name="Baba T."/>
            <person name="Sakata K."/>
            <person name="Nagamura Y."/>
            <person name="Aoki H."/>
            <person name="Arikawa K."/>
            <person name="Arita K."/>
            <person name="Bito T."/>
            <person name="Chiden Y."/>
            <person name="Fujitsuka N."/>
            <person name="Fukunaka R."/>
            <person name="Hamada M."/>
            <person name="Harada C."/>
            <person name="Hayashi A."/>
            <person name="Hijishita S."/>
            <person name="Honda M."/>
            <person name="Hosokawa S."/>
            <person name="Ichikawa Y."/>
            <person name="Idonuma A."/>
            <person name="Iijima M."/>
            <person name="Ikeda M."/>
            <person name="Ikeno M."/>
            <person name="Ito K."/>
            <person name="Ito S."/>
            <person name="Ito T."/>
            <person name="Ito Y."/>
            <person name="Ito Y."/>
            <person name="Iwabuchi A."/>
            <person name="Kamiya K."/>
            <person name="Karasawa W."/>
            <person name="Kurita K."/>
            <person name="Katagiri S."/>
            <person name="Kikuta A."/>
            <person name="Kobayashi H."/>
            <person name="Kobayashi N."/>
            <person name="Machita K."/>
            <person name="Maehara T."/>
            <person name="Masukawa M."/>
            <person name="Mizubayashi T."/>
            <person name="Mukai Y."/>
            <person name="Nagasaki H."/>
            <person name="Nagata Y."/>
            <person name="Naito S."/>
            <person name="Nakashima M."/>
            <person name="Nakama Y."/>
            <person name="Nakamichi Y."/>
            <person name="Nakamura M."/>
            <person name="Meguro A."/>
            <person name="Negishi M."/>
            <person name="Ohta I."/>
            <person name="Ohta T."/>
            <person name="Okamoto M."/>
            <person name="Ono N."/>
            <person name="Saji S."/>
            <person name="Sakaguchi M."/>
            <person name="Sakai K."/>
            <person name="Shibata M."/>
            <person name="Shimokawa T."/>
            <person name="Song J."/>
            <person name="Takazaki Y."/>
            <person name="Terasawa K."/>
            <person name="Tsugane M."/>
            <person name="Tsuji K."/>
            <person name="Ueda S."/>
            <person name="Waki K."/>
            <person name="Yamagata H."/>
            <person name="Yamamoto M."/>
            <person name="Yamamoto S."/>
            <person name="Yamane H."/>
            <person name="Yoshiki S."/>
            <person name="Yoshihara R."/>
            <person name="Yukawa K."/>
            <person name="Zhong H."/>
            <person name="Yano M."/>
            <person name="Yuan Q."/>
            <person name="Ouyang S."/>
            <person name="Liu J."/>
            <person name="Jones K.M."/>
            <person name="Gansberger K."/>
            <person name="Moffat K."/>
            <person name="Hill J."/>
            <person name="Bera J."/>
            <person name="Fadrosh D."/>
            <person name="Jin S."/>
            <person name="Johri S."/>
            <person name="Kim M."/>
            <person name="Overton L."/>
            <person name="Reardon M."/>
            <person name="Tsitrin T."/>
            <person name="Vuong H."/>
            <person name="Weaver B."/>
            <person name="Ciecko A."/>
            <person name="Tallon L."/>
            <person name="Jackson J."/>
            <person name="Pai G."/>
            <person name="Aken S.V."/>
            <person name="Utterback T."/>
            <person name="Reidmuller S."/>
            <person name="Feldblyum T."/>
            <person name="Hsiao J."/>
            <person name="Zismann V."/>
            <person name="Iobst S."/>
            <person name="de Vazeille A.R."/>
            <person name="Buell C.R."/>
            <person name="Ying K."/>
            <person name="Li Y."/>
            <person name="Lu T."/>
            <person name="Huang Y."/>
            <person name="Zhao Q."/>
            <person name="Feng Q."/>
            <person name="Zhang L."/>
            <person name="Zhu J."/>
            <person name="Weng Q."/>
            <person name="Mu J."/>
            <person name="Lu Y."/>
            <person name="Fan D."/>
            <person name="Liu Y."/>
            <person name="Guan J."/>
            <person name="Zhang Y."/>
            <person name="Yu S."/>
            <person name="Liu X."/>
            <person name="Zhang Y."/>
            <person name="Hong G."/>
            <person name="Han B."/>
            <person name="Choisne N."/>
            <person name="Demange N."/>
            <person name="Orjeda G."/>
            <person name="Samain S."/>
            <person name="Cattolico L."/>
            <person name="Pelletier E."/>
            <person name="Couloux A."/>
            <person name="Segurens B."/>
            <person name="Wincker P."/>
            <person name="D'Hont A."/>
            <person name="Scarpelli C."/>
            <person name="Weissenbach J."/>
            <person name="Salanoubat M."/>
            <person name="Quetier F."/>
            <person name="Yu Y."/>
            <person name="Kim H.R."/>
            <person name="Rambo T."/>
            <person name="Currie J."/>
            <person name="Collura K."/>
            <person name="Luo M."/>
            <person name="Yang T."/>
            <person name="Ammiraju J.S.S."/>
            <person name="Engler F."/>
            <person name="Soderlund C."/>
            <person name="Wing R.A."/>
            <person name="Palmer L.E."/>
            <person name="de la Bastide M."/>
            <person name="Spiegel L."/>
            <person name="Nascimento L."/>
            <person name="Zutavern T."/>
            <person name="O'Shaughnessy A."/>
            <person name="Dike S."/>
            <person name="Dedhia N."/>
            <person name="Preston R."/>
            <person name="Balija V."/>
            <person name="McCombie W.R."/>
            <person name="Chow T."/>
            <person name="Chen H."/>
            <person name="Chung M."/>
            <person name="Chen C."/>
            <person name="Shaw J."/>
            <person name="Wu H."/>
            <person name="Hsiao K."/>
            <person name="Chao Y."/>
            <person name="Chu M."/>
            <person name="Cheng C."/>
            <person name="Hour A."/>
            <person name="Lee P."/>
            <person name="Lin S."/>
            <person name="Lin Y."/>
            <person name="Liou J."/>
            <person name="Liu S."/>
            <person name="Hsing Y."/>
            <person name="Raghuvanshi S."/>
            <person name="Mohanty A."/>
            <person name="Bharti A.K."/>
            <person name="Gaur A."/>
            <person name="Gupta V."/>
            <person name="Kumar D."/>
            <person name="Ravi V."/>
            <person name="Vij S."/>
            <person name="Kapur A."/>
            <person name="Khurana P."/>
            <person name="Khurana P."/>
            <person name="Khurana J.P."/>
            <person name="Tyagi A.K."/>
            <person name="Gaikwad K."/>
            <person name="Singh A."/>
            <person name="Dalal V."/>
            <person name="Srivastava S."/>
            <person name="Dixit A."/>
            <person name="Pal A.K."/>
            <person name="Ghazi I.A."/>
            <person name="Yadav M."/>
            <person name="Pandit A."/>
            <person name="Bhargava A."/>
            <person name="Sureshbabu K."/>
            <person name="Batra K."/>
            <person name="Sharma T.R."/>
            <person name="Mohapatra T."/>
            <person name="Singh N.K."/>
            <person name="Messing J."/>
            <person name="Nelson A.B."/>
            <person name="Fuks G."/>
            <person name="Kavchok S."/>
            <person name="Keizer G."/>
            <person name="Linton E."/>
            <person name="Llaca V."/>
            <person name="Song R."/>
            <person name="Tanyolac B."/>
            <person name="Young S."/>
            <person name="Ho-Il K."/>
            <person name="Hahn J.H."/>
            <person name="Sangsakoo G."/>
            <person name="Vanavichit A."/>
            <person name="de Mattos Luiz.A.T."/>
            <person name="Zimmer P.D."/>
            <person name="Malone G."/>
            <person name="Dellagostin O."/>
            <person name="de Oliveira A.C."/>
            <person name="Bevan M."/>
            <person name="Bancroft I."/>
            <person name="Minx P."/>
            <person name="Cordum H."/>
            <person name="Wilson R."/>
            <person name="Cheng Z."/>
            <person name="Jin W."/>
            <person name="Jiang J."/>
            <person name="Leong S.A."/>
            <person name="Iwama H."/>
            <person name="Gojobori T."/>
            <person name="Itoh T."/>
            <person name="Niimura Y."/>
            <person name="Fujii Y."/>
            <person name="Habara T."/>
            <person name="Sakai H."/>
            <person name="Sato Y."/>
            <person name="Wilson G."/>
            <person name="Kumar K."/>
            <person name="McCouch S."/>
            <person name="Juretic N."/>
            <person name="Hoen D."/>
            <person name="Wright S."/>
            <person name="Bruskiewich R."/>
            <person name="Bureau T."/>
            <person name="Miyao A."/>
            <person name="Hirochika H."/>
            <person name="Nishikawa T."/>
            <person name="Kadowaki K."/>
            <person name="Sugiura M."/>
            <person name="Burr B."/>
            <person name="Sasaki T."/>
        </authorList>
    </citation>
    <scope>NUCLEOTIDE SEQUENCE [LARGE SCALE GENOMIC DNA]</scope>
    <source>
        <strain evidence="3">cv. Nipponbare</strain>
    </source>
</reference>